<dbReference type="NCBIfam" id="NF005559">
    <property type="entry name" value="PRK07231.1"/>
    <property type="match status" value="1"/>
</dbReference>
<organism evidence="3 4">
    <name type="scientific">Roseicella aerolata</name>
    <dbReference type="NCBI Taxonomy" id="2883479"/>
    <lineage>
        <taxon>Bacteria</taxon>
        <taxon>Pseudomonadati</taxon>
        <taxon>Pseudomonadota</taxon>
        <taxon>Alphaproteobacteria</taxon>
        <taxon>Acetobacterales</taxon>
        <taxon>Roseomonadaceae</taxon>
        <taxon>Roseicella</taxon>
    </lineage>
</organism>
<dbReference type="PROSITE" id="PS00061">
    <property type="entry name" value="ADH_SHORT"/>
    <property type="match status" value="1"/>
</dbReference>
<dbReference type="RefSeq" id="WP_226611430.1">
    <property type="nucleotide sequence ID" value="NZ_JAJAQI010000035.1"/>
</dbReference>
<keyword evidence="4" id="KW-1185">Reference proteome</keyword>
<dbReference type="Proteomes" id="UP001139311">
    <property type="component" value="Unassembled WGS sequence"/>
</dbReference>
<dbReference type="PANTHER" id="PTHR24321">
    <property type="entry name" value="DEHYDROGENASES, SHORT CHAIN"/>
    <property type="match status" value="1"/>
</dbReference>
<dbReference type="GO" id="GO:0047936">
    <property type="term" value="F:glucose 1-dehydrogenase [NAD(P)+] activity"/>
    <property type="evidence" value="ECO:0007669"/>
    <property type="project" value="UniProtKB-EC"/>
</dbReference>
<dbReference type="Pfam" id="PF13561">
    <property type="entry name" value="adh_short_C2"/>
    <property type="match status" value="1"/>
</dbReference>
<gene>
    <name evidence="3" type="ORF">LHA35_20005</name>
</gene>
<evidence type="ECO:0000313" key="4">
    <source>
        <dbReference type="Proteomes" id="UP001139311"/>
    </source>
</evidence>
<comment type="similarity">
    <text evidence="1">Belongs to the short-chain dehydrogenases/reductases (SDR) family.</text>
</comment>
<protein>
    <submittedName>
        <fullName evidence="3">Glucose 1-dehydrogenase</fullName>
        <ecNumber evidence="3">1.1.1.47</ecNumber>
    </submittedName>
</protein>
<evidence type="ECO:0000313" key="3">
    <source>
        <dbReference type="EMBL" id="MCB4824018.1"/>
    </source>
</evidence>
<dbReference type="PRINTS" id="PR00081">
    <property type="entry name" value="GDHRDH"/>
</dbReference>
<dbReference type="EMBL" id="JAJAQI010000035">
    <property type="protein sequence ID" value="MCB4824018.1"/>
    <property type="molecule type" value="Genomic_DNA"/>
</dbReference>
<dbReference type="PANTHER" id="PTHR24321:SF8">
    <property type="entry name" value="ESTRADIOL 17-BETA-DEHYDROGENASE 8-RELATED"/>
    <property type="match status" value="1"/>
</dbReference>
<dbReference type="InterPro" id="IPR020904">
    <property type="entry name" value="Sc_DH/Rdtase_CS"/>
</dbReference>
<dbReference type="PRINTS" id="PR00080">
    <property type="entry name" value="SDRFAMILY"/>
</dbReference>
<dbReference type="InterPro" id="IPR002347">
    <property type="entry name" value="SDR_fam"/>
</dbReference>
<keyword evidence="2 3" id="KW-0560">Oxidoreductase</keyword>
<dbReference type="InterPro" id="IPR036291">
    <property type="entry name" value="NAD(P)-bd_dom_sf"/>
</dbReference>
<reference evidence="3" key="1">
    <citation type="submission" date="2021-10" db="EMBL/GenBank/DDBJ databases">
        <title>Roseicella aerolatum sp. nov., isolated from aerosols of e-waste dismantling site.</title>
        <authorList>
            <person name="Qin T."/>
        </authorList>
    </citation>
    <scope>NUCLEOTIDE SEQUENCE</scope>
    <source>
        <strain evidence="3">GB24</strain>
    </source>
</reference>
<evidence type="ECO:0000256" key="1">
    <source>
        <dbReference type="ARBA" id="ARBA00006484"/>
    </source>
</evidence>
<dbReference type="Gene3D" id="3.40.50.720">
    <property type="entry name" value="NAD(P)-binding Rossmann-like Domain"/>
    <property type="match status" value="1"/>
</dbReference>
<comment type="caution">
    <text evidence="3">The sequence shown here is derived from an EMBL/GenBank/DDBJ whole genome shotgun (WGS) entry which is preliminary data.</text>
</comment>
<dbReference type="AlphaFoldDB" id="A0A9X1LCD5"/>
<accession>A0A9X1LCD5</accession>
<name>A0A9X1LCD5_9PROT</name>
<proteinExistence type="inferred from homology"/>
<sequence length="243" mass="25375">MARFSGKVVLISGGARGQGAAEARLLVAEGAKVVLGDLLEAEGRALAAELGSAAQFVHQDVTKEEDWARAVAAAEAMGGLHGMVNNAGIYVPRPLMQTDAELFERHMRVNQLGCFLGMQAVVPAMERAGGGSIVNISSTAGLRGSPGALAYCATKWALRGMTKAAAVDLAPRGIRVNSVHPGPIETDMVKVWTNEQRAVRLSQIPIGRIGQAEDVARVVLFLLSEESAYMTGAELAVDGGASL</sequence>
<evidence type="ECO:0000256" key="2">
    <source>
        <dbReference type="ARBA" id="ARBA00023002"/>
    </source>
</evidence>
<dbReference type="SUPFAM" id="SSF51735">
    <property type="entry name" value="NAD(P)-binding Rossmann-fold domains"/>
    <property type="match status" value="1"/>
</dbReference>
<dbReference type="FunFam" id="3.40.50.720:FF:000084">
    <property type="entry name" value="Short-chain dehydrogenase reductase"/>
    <property type="match status" value="1"/>
</dbReference>
<dbReference type="EC" id="1.1.1.47" evidence="3"/>